<accession>A0A833SP48</accession>
<dbReference type="InterPro" id="IPR027989">
    <property type="entry name" value="DUF4461"/>
</dbReference>
<organism evidence="2 3">
    <name type="scientific">Frieseomelitta varia</name>
    <dbReference type="NCBI Taxonomy" id="561572"/>
    <lineage>
        <taxon>Eukaryota</taxon>
        <taxon>Metazoa</taxon>
        <taxon>Ecdysozoa</taxon>
        <taxon>Arthropoda</taxon>
        <taxon>Hexapoda</taxon>
        <taxon>Insecta</taxon>
        <taxon>Pterygota</taxon>
        <taxon>Neoptera</taxon>
        <taxon>Endopterygota</taxon>
        <taxon>Hymenoptera</taxon>
        <taxon>Apocrita</taxon>
        <taxon>Aculeata</taxon>
        <taxon>Apoidea</taxon>
        <taxon>Anthophila</taxon>
        <taxon>Apidae</taxon>
        <taxon>Frieseomelitta</taxon>
    </lineage>
</organism>
<dbReference type="EMBL" id="WNWW01000062">
    <property type="protein sequence ID" value="KAF3430398.1"/>
    <property type="molecule type" value="Genomic_DNA"/>
</dbReference>
<comment type="caution">
    <text evidence="2">The sequence shown here is derived from an EMBL/GenBank/DDBJ whole genome shotgun (WGS) entry which is preliminary data.</text>
</comment>
<dbReference type="Pfam" id="PF14688">
    <property type="entry name" value="DUF4461"/>
    <property type="match status" value="1"/>
</dbReference>
<evidence type="ECO:0000313" key="3">
    <source>
        <dbReference type="Proteomes" id="UP000655588"/>
    </source>
</evidence>
<dbReference type="InterPro" id="IPR027986">
    <property type="entry name" value="TCAIM"/>
</dbReference>
<dbReference type="Proteomes" id="UP000655588">
    <property type="component" value="Unassembled WGS sequence"/>
</dbReference>
<gene>
    <name evidence="2" type="ORF">E2986_10017</name>
</gene>
<proteinExistence type="predicted"/>
<evidence type="ECO:0000313" key="2">
    <source>
        <dbReference type="EMBL" id="KAF3430398.1"/>
    </source>
</evidence>
<evidence type="ECO:0000259" key="1">
    <source>
        <dbReference type="Pfam" id="PF14688"/>
    </source>
</evidence>
<feature type="domain" description="DUF4461" evidence="1">
    <location>
        <begin position="3"/>
        <end position="171"/>
    </location>
</feature>
<dbReference type="GO" id="GO:0005739">
    <property type="term" value="C:mitochondrion"/>
    <property type="evidence" value="ECO:0007669"/>
    <property type="project" value="TreeGrafter"/>
</dbReference>
<protein>
    <recommendedName>
        <fullName evidence="1">DUF4461 domain-containing protein</fullName>
    </recommendedName>
</protein>
<dbReference type="AlphaFoldDB" id="A0A833SP48"/>
<dbReference type="PANTHER" id="PTHR31596">
    <property type="entry name" value="T-CELL ACTIVATION INHIBITOR, MITOCHONDRIAL"/>
    <property type="match status" value="1"/>
</dbReference>
<reference evidence="2" key="1">
    <citation type="submission" date="2019-11" db="EMBL/GenBank/DDBJ databases">
        <title>The nuclear and mitochondrial genomes of Frieseomelitta varia - a highly eusocial stingless bee (Meliponini) with a permanently sterile worker caste.</title>
        <authorList>
            <person name="Freitas F.C.P."/>
            <person name="Lourenco A.P."/>
            <person name="Nunes F.M.F."/>
            <person name="Paschoal A.R."/>
            <person name="Abreu F.C.P."/>
            <person name="Barbin F.O."/>
            <person name="Bataglia L."/>
            <person name="Cardoso-Junior C.A.M."/>
            <person name="Cervoni M.S."/>
            <person name="Silva S.R."/>
            <person name="Dalarmi F."/>
            <person name="Del Lama M.A."/>
            <person name="Depintor T.S."/>
            <person name="Ferreira K.M."/>
            <person name="Goria P.S."/>
            <person name="Jaskot M.C."/>
            <person name="Lago D.C."/>
            <person name="Luna-Lucena D."/>
            <person name="Moda L.M."/>
            <person name="Nascimento L."/>
            <person name="Pedrino M."/>
            <person name="Rabico F.O."/>
            <person name="Sanches F.C."/>
            <person name="Santos D.E."/>
            <person name="Santos C.G."/>
            <person name="Vieira J."/>
            <person name="Lopes T.F."/>
            <person name="Barchuk A.R."/>
            <person name="Hartfelder K."/>
            <person name="Simoes Z.L.P."/>
            <person name="Bitondi M.M.G."/>
            <person name="Pinheiro D.G."/>
        </authorList>
    </citation>
    <scope>NUCLEOTIDE SEQUENCE</scope>
    <source>
        <strain evidence="2">USP_RPSP 00005682</strain>
        <tissue evidence="2">Whole individual</tissue>
    </source>
</reference>
<sequence length="172" mass="20017">MCRKFMPKVMASQYERQLRQLTTTLSDYRGRRNYPKVWPADLSTYEIVIEAEAGPLMLSPTGQFIVPSSCPSFLLVNFITDNLEEATKRLHHYNNIKYVERELYDKTVQELGLSVLNKDDSITPDLMIQCCERLLLHKNILAPLLKGVMLWVTHYYSVMSDGVLCIPWDWKL</sequence>
<name>A0A833SP48_9HYME</name>
<dbReference type="PANTHER" id="PTHR31596:SF1">
    <property type="entry name" value="T-CELL ACTIVATION INHIBITOR, MITOCHONDRIAL"/>
    <property type="match status" value="1"/>
</dbReference>
<keyword evidence="3" id="KW-1185">Reference proteome</keyword>